<dbReference type="OrthoDB" id="445357at2759"/>
<comment type="caution">
    <text evidence="2">The sequence shown here is derived from an EMBL/GenBank/DDBJ whole genome shotgun (WGS) entry which is preliminary data.</text>
</comment>
<proteinExistence type="predicted"/>
<protein>
    <submittedName>
        <fullName evidence="2">Uncharacterized protein</fullName>
    </submittedName>
</protein>
<accession>A0A9P4WPK4</accession>
<dbReference type="AlphaFoldDB" id="A0A9P4WPK4"/>
<feature type="compositionally biased region" description="Pro residues" evidence="1">
    <location>
        <begin position="159"/>
        <end position="171"/>
    </location>
</feature>
<name>A0A9P4WPK4_9PLEO</name>
<dbReference type="EMBL" id="SWKV01000038">
    <property type="protein sequence ID" value="KAF3038082.1"/>
    <property type="molecule type" value="Genomic_DNA"/>
</dbReference>
<dbReference type="Proteomes" id="UP000758155">
    <property type="component" value="Unassembled WGS sequence"/>
</dbReference>
<evidence type="ECO:0000313" key="2">
    <source>
        <dbReference type="EMBL" id="KAF3038082.1"/>
    </source>
</evidence>
<organism evidence="2 3">
    <name type="scientific">Didymella heteroderae</name>
    <dbReference type="NCBI Taxonomy" id="1769908"/>
    <lineage>
        <taxon>Eukaryota</taxon>
        <taxon>Fungi</taxon>
        <taxon>Dikarya</taxon>
        <taxon>Ascomycota</taxon>
        <taxon>Pezizomycotina</taxon>
        <taxon>Dothideomycetes</taxon>
        <taxon>Pleosporomycetidae</taxon>
        <taxon>Pleosporales</taxon>
        <taxon>Pleosporineae</taxon>
        <taxon>Didymellaceae</taxon>
        <taxon>Didymella</taxon>
    </lineage>
</organism>
<feature type="compositionally biased region" description="Polar residues" evidence="1">
    <location>
        <begin position="176"/>
        <end position="186"/>
    </location>
</feature>
<reference evidence="2" key="1">
    <citation type="submission" date="2019-04" db="EMBL/GenBank/DDBJ databases">
        <title>Sequencing of skin fungus with MAO and IRED activity.</title>
        <authorList>
            <person name="Marsaioli A.J."/>
            <person name="Bonatto J.M.C."/>
            <person name="Reis Junior O."/>
        </authorList>
    </citation>
    <scope>NUCLEOTIDE SEQUENCE</scope>
    <source>
        <strain evidence="2">28M1</strain>
    </source>
</reference>
<feature type="compositionally biased region" description="Polar residues" evidence="1">
    <location>
        <begin position="227"/>
        <end position="240"/>
    </location>
</feature>
<evidence type="ECO:0000313" key="3">
    <source>
        <dbReference type="Proteomes" id="UP000758155"/>
    </source>
</evidence>
<gene>
    <name evidence="2" type="ORF">E8E12_002132</name>
</gene>
<sequence>MSTSLPDSSNSIKYYSGHRGPIFGAEGKFDDFLRQYDPIHLKNGYWKFSTYDDGRRAFKHGYHNPEEVLKTQDAGDGDYDDVLLLLVPGELDTTNKTSLGTAAVHLQTIYNERKLLGKSFSFRGAVPVYPVSTDPRLLRYRLTRYGIQQGKLPNDLLMPAPPSPGMPPSQPSSPSEEVSATSTPINIPSRARSRVSPAKPVLLLSDFSPPEHDKTAQPSPLKPTPTAPASGQNTVRSSTPVADPPPVQAKGRSEFFEDLQRPLLAQHLRNGLSLDPPATDTDGMISAPAVHSTNDSETHQREYNHPGDNDEICGMDDNVFATNKYTVDTVNILFFAASTPEDMFHAHVASLQCMDCGLIRAHTSDCWINEIATNLKPVEDLTTSELDNLADQVKSFDPVPWTTHYGLPEQIVEDPDATLQGMAEVVRNLDTTAIDPDLEGLDDRSTLLIWLLKSIGEVEVLEGHHEQTNVEMPDP</sequence>
<feature type="region of interest" description="Disordered" evidence="1">
    <location>
        <begin position="151"/>
        <end position="249"/>
    </location>
</feature>
<keyword evidence="3" id="KW-1185">Reference proteome</keyword>
<evidence type="ECO:0000256" key="1">
    <source>
        <dbReference type="SAM" id="MobiDB-lite"/>
    </source>
</evidence>